<protein>
    <submittedName>
        <fullName evidence="9">Ferrichrome ABC transporter permease</fullName>
    </submittedName>
</protein>
<feature type="transmembrane region" description="Helical" evidence="8">
    <location>
        <begin position="63"/>
        <end position="80"/>
    </location>
</feature>
<gene>
    <name evidence="9" type="ORF">C5Y83_27980</name>
</gene>
<dbReference type="Pfam" id="PF01032">
    <property type="entry name" value="FecCD"/>
    <property type="match status" value="1"/>
</dbReference>
<dbReference type="AlphaFoldDB" id="A0A2S8F8G8"/>
<evidence type="ECO:0000313" key="10">
    <source>
        <dbReference type="Proteomes" id="UP000238322"/>
    </source>
</evidence>
<evidence type="ECO:0000256" key="3">
    <source>
        <dbReference type="ARBA" id="ARBA00022448"/>
    </source>
</evidence>
<keyword evidence="5 8" id="KW-0812">Transmembrane</keyword>
<feature type="transmembrane region" description="Helical" evidence="8">
    <location>
        <begin position="92"/>
        <end position="114"/>
    </location>
</feature>
<keyword evidence="3" id="KW-0813">Transport</keyword>
<dbReference type="PANTHER" id="PTHR30472:SF1">
    <property type="entry name" value="FE(3+) DICITRATE TRANSPORT SYSTEM PERMEASE PROTEIN FECC-RELATED"/>
    <property type="match status" value="1"/>
</dbReference>
<feature type="transmembrane region" description="Helical" evidence="8">
    <location>
        <begin position="7"/>
        <end position="28"/>
    </location>
</feature>
<dbReference type="OrthoDB" id="9792889at2"/>
<feature type="transmembrane region" description="Helical" evidence="8">
    <location>
        <begin position="241"/>
        <end position="259"/>
    </location>
</feature>
<dbReference type="InterPro" id="IPR037294">
    <property type="entry name" value="ABC_BtuC-like"/>
</dbReference>
<feature type="transmembrane region" description="Helical" evidence="8">
    <location>
        <begin position="150"/>
        <end position="174"/>
    </location>
</feature>
<comment type="similarity">
    <text evidence="2">Belongs to the binding-protein-dependent transport system permease family. FecCD subfamily.</text>
</comment>
<dbReference type="GO" id="GO:0033214">
    <property type="term" value="P:siderophore-iron import into cell"/>
    <property type="evidence" value="ECO:0007669"/>
    <property type="project" value="TreeGrafter"/>
</dbReference>
<dbReference type="Gene3D" id="1.10.3470.10">
    <property type="entry name" value="ABC transporter involved in vitamin B12 uptake, BtuC"/>
    <property type="match status" value="1"/>
</dbReference>
<name>A0A2S8F8G8_9BACT</name>
<keyword evidence="7 8" id="KW-0472">Membrane</keyword>
<feature type="transmembrane region" description="Helical" evidence="8">
    <location>
        <begin position="197"/>
        <end position="220"/>
    </location>
</feature>
<accession>A0A2S8F8G8</accession>
<dbReference type="SUPFAM" id="SSF81345">
    <property type="entry name" value="ABC transporter involved in vitamin B12 uptake, BtuC"/>
    <property type="match status" value="1"/>
</dbReference>
<feature type="transmembrane region" description="Helical" evidence="8">
    <location>
        <begin position="120"/>
        <end position="141"/>
    </location>
</feature>
<evidence type="ECO:0000256" key="2">
    <source>
        <dbReference type="ARBA" id="ARBA00007935"/>
    </source>
</evidence>
<dbReference type="Proteomes" id="UP000238322">
    <property type="component" value="Unassembled WGS sequence"/>
</dbReference>
<dbReference type="CDD" id="cd06550">
    <property type="entry name" value="TM_ABC_iron-siderophores_like"/>
    <property type="match status" value="1"/>
</dbReference>
<organism evidence="9 10">
    <name type="scientific">Blastopirellula marina</name>
    <dbReference type="NCBI Taxonomy" id="124"/>
    <lineage>
        <taxon>Bacteria</taxon>
        <taxon>Pseudomonadati</taxon>
        <taxon>Planctomycetota</taxon>
        <taxon>Planctomycetia</taxon>
        <taxon>Pirellulales</taxon>
        <taxon>Pirellulaceae</taxon>
        <taxon>Blastopirellula</taxon>
    </lineage>
</organism>
<keyword evidence="6 8" id="KW-1133">Transmembrane helix</keyword>
<evidence type="ECO:0000256" key="7">
    <source>
        <dbReference type="ARBA" id="ARBA00023136"/>
    </source>
</evidence>
<feature type="transmembrane region" description="Helical" evidence="8">
    <location>
        <begin position="309"/>
        <end position="326"/>
    </location>
</feature>
<proteinExistence type="inferred from homology"/>
<evidence type="ECO:0000256" key="6">
    <source>
        <dbReference type="ARBA" id="ARBA00022989"/>
    </source>
</evidence>
<dbReference type="PANTHER" id="PTHR30472">
    <property type="entry name" value="FERRIC ENTEROBACTIN TRANSPORT SYSTEM PERMEASE PROTEIN"/>
    <property type="match status" value="1"/>
</dbReference>
<evidence type="ECO:0000256" key="8">
    <source>
        <dbReference type="SAM" id="Phobius"/>
    </source>
</evidence>
<evidence type="ECO:0000256" key="4">
    <source>
        <dbReference type="ARBA" id="ARBA00022475"/>
    </source>
</evidence>
<comment type="subcellular location">
    <subcellularLocation>
        <location evidence="1">Cell membrane</location>
        <topology evidence="1">Multi-pass membrane protein</topology>
    </subcellularLocation>
</comment>
<sequence length="336" mass="35559">MMRTTTPWILWCVFEAILLLLMGISLQLGPTSVTGTDMWNACIAYDSASDSQFAIRQIRLPRAILAAVIGASLATSGAIMQGVTRNDLAGPTIMGLSSGGTFCLLMGLLLLPTIGFHEAIWLSFIGAGLGYLTVYSVAFLARGRITPVRLALAGTVISILLSAFTQGLTIYFSLHDELLYWTVGGIANTSWPQVRTALIPVLPGMIGALLLSPSITLLSIGEEVAGGLGQRTRLIRACTTFCVLLLTGGAVAVAGPVGFVGVMTPHVARYLVGYDYRKIIPLTALLGAILTVAADIASRTMIDGQEVPLGLFTSMVGATFFIALARRRSSHRGGKR</sequence>
<comment type="caution">
    <text evidence="9">The sequence shown here is derived from an EMBL/GenBank/DDBJ whole genome shotgun (WGS) entry which is preliminary data.</text>
</comment>
<dbReference type="InterPro" id="IPR000522">
    <property type="entry name" value="ABC_transptr_permease_BtuC"/>
</dbReference>
<keyword evidence="4" id="KW-1003">Cell membrane</keyword>
<evidence type="ECO:0000256" key="5">
    <source>
        <dbReference type="ARBA" id="ARBA00022692"/>
    </source>
</evidence>
<dbReference type="RefSeq" id="WP_105333122.1">
    <property type="nucleotide sequence ID" value="NZ_PUHY01000016.1"/>
</dbReference>
<dbReference type="GO" id="GO:0022857">
    <property type="term" value="F:transmembrane transporter activity"/>
    <property type="evidence" value="ECO:0007669"/>
    <property type="project" value="InterPro"/>
</dbReference>
<dbReference type="EMBL" id="PUHY01000016">
    <property type="protein sequence ID" value="PQO28453.1"/>
    <property type="molecule type" value="Genomic_DNA"/>
</dbReference>
<dbReference type="GO" id="GO:0005886">
    <property type="term" value="C:plasma membrane"/>
    <property type="evidence" value="ECO:0007669"/>
    <property type="project" value="UniProtKB-SubCell"/>
</dbReference>
<evidence type="ECO:0000256" key="1">
    <source>
        <dbReference type="ARBA" id="ARBA00004651"/>
    </source>
</evidence>
<dbReference type="FunFam" id="1.10.3470.10:FF:000001">
    <property type="entry name" value="Vitamin B12 ABC transporter permease BtuC"/>
    <property type="match status" value="1"/>
</dbReference>
<evidence type="ECO:0000313" key="9">
    <source>
        <dbReference type="EMBL" id="PQO28453.1"/>
    </source>
</evidence>
<reference evidence="9 10" key="1">
    <citation type="submission" date="2018-02" db="EMBL/GenBank/DDBJ databases">
        <title>Comparative genomes isolates from brazilian mangrove.</title>
        <authorList>
            <person name="Araujo J.E."/>
            <person name="Taketani R.G."/>
            <person name="Silva M.C.P."/>
            <person name="Loureco M.V."/>
            <person name="Andreote F.D."/>
        </authorList>
    </citation>
    <scope>NUCLEOTIDE SEQUENCE [LARGE SCALE GENOMIC DNA]</scope>
    <source>
        <strain evidence="9 10">Hex-1 MGV</strain>
    </source>
</reference>